<dbReference type="InterPro" id="IPR039421">
    <property type="entry name" value="Type_1_exporter"/>
</dbReference>
<dbReference type="GO" id="GO:0005524">
    <property type="term" value="F:ATP binding"/>
    <property type="evidence" value="ECO:0007669"/>
    <property type="project" value="UniProtKB-KW"/>
</dbReference>
<dbReference type="PROSITE" id="PS50893">
    <property type="entry name" value="ABC_TRANSPORTER_2"/>
    <property type="match status" value="1"/>
</dbReference>
<comment type="subcellular location">
    <subcellularLocation>
        <location evidence="1">Cell membrane</location>
        <topology evidence="1">Multi-pass membrane protein</topology>
    </subcellularLocation>
</comment>
<sequence length="557" mass="62825">MKKYIFQNKLLLIITLIFSMIFAIMSALVAILLRDIMDIALLLDLDEFYNGIFNSVFFFLGLGVSYFLYGFFSKKLICKINNSLRDDLFKGIFKKNISDFRSVNSADYISALTNDIKLLEENYFSPLLSVVQGAIIFVSSFIVMFYISPIVSVALIIALVLLIIVPGIFSPFLQEKQNIYSEKLSKLTIKSKDILLGFEIIKSNSMNNHIQSEFQKKSNEVYESKFSVDKLYAFIESISLLLGLVAQVGVILFAAYLIIQGELTAGALLGLVQVSGNITAPIQTLSEETPKIKGMTPIVDRLLLLINYKDMGFLGNQKASFNKDIVVKELNFGYGKNKNVLNNISFRFEKNKKYVIFGKSGCGKSTLIQLLSGHYPNYEGKVLYDNLDLKDVNINSVLEMCAILHQNIYMFDESIKENIYLYKTYTDEQLDNALNTSGVKLFLDGERTLNTETGENGVNLSGGQKQRVAVARALIQNKPLLILDEGTSAIDIKTAYDIENTLLNMEDLTLITVTHYFNHDLLKQYDEIIFMEDGAIIESGSYDSLIESRGDFYKYIS</sequence>
<evidence type="ECO:0000313" key="10">
    <source>
        <dbReference type="EMBL" id="GAA4064667.1"/>
    </source>
</evidence>
<dbReference type="RefSeq" id="WP_344910760.1">
    <property type="nucleotide sequence ID" value="NZ_BAABDL010000049.1"/>
</dbReference>
<dbReference type="CDD" id="cd07346">
    <property type="entry name" value="ABC_6TM_exporters"/>
    <property type="match status" value="1"/>
</dbReference>
<dbReference type="Pfam" id="PF00664">
    <property type="entry name" value="ABC_membrane"/>
    <property type="match status" value="1"/>
</dbReference>
<organism evidence="10 11">
    <name type="scientific">Amphibacillus indicireducens</name>
    <dbReference type="NCBI Taxonomy" id="1076330"/>
    <lineage>
        <taxon>Bacteria</taxon>
        <taxon>Bacillati</taxon>
        <taxon>Bacillota</taxon>
        <taxon>Bacilli</taxon>
        <taxon>Bacillales</taxon>
        <taxon>Bacillaceae</taxon>
        <taxon>Amphibacillus</taxon>
    </lineage>
</organism>
<dbReference type="InterPro" id="IPR036640">
    <property type="entry name" value="ABC1_TM_sf"/>
</dbReference>
<dbReference type="PANTHER" id="PTHR43394:SF1">
    <property type="entry name" value="ATP-BINDING CASSETTE SUB-FAMILY B MEMBER 10, MITOCHONDRIAL"/>
    <property type="match status" value="1"/>
</dbReference>
<evidence type="ECO:0000256" key="5">
    <source>
        <dbReference type="ARBA" id="ARBA00022989"/>
    </source>
</evidence>
<evidence type="ECO:0000256" key="3">
    <source>
        <dbReference type="ARBA" id="ARBA00022741"/>
    </source>
</evidence>
<dbReference type="InterPro" id="IPR011527">
    <property type="entry name" value="ABC1_TM_dom"/>
</dbReference>
<dbReference type="CDD" id="cd03228">
    <property type="entry name" value="ABCC_MRP_Like"/>
    <property type="match status" value="1"/>
</dbReference>
<keyword evidence="11" id="KW-1185">Reference proteome</keyword>
<dbReference type="SUPFAM" id="SSF52540">
    <property type="entry name" value="P-loop containing nucleoside triphosphate hydrolases"/>
    <property type="match status" value="1"/>
</dbReference>
<keyword evidence="4 10" id="KW-0067">ATP-binding</keyword>
<evidence type="ECO:0000256" key="6">
    <source>
        <dbReference type="ARBA" id="ARBA00023136"/>
    </source>
</evidence>
<keyword evidence="6 7" id="KW-0472">Membrane</keyword>
<feature type="domain" description="ABC transmembrane type-1" evidence="9">
    <location>
        <begin position="13"/>
        <end position="294"/>
    </location>
</feature>
<name>A0ABP7VFD6_9BACI</name>
<accession>A0ABP7VFD6</accession>
<dbReference type="PANTHER" id="PTHR43394">
    <property type="entry name" value="ATP-DEPENDENT PERMEASE MDL1, MITOCHONDRIAL"/>
    <property type="match status" value="1"/>
</dbReference>
<feature type="transmembrane region" description="Helical" evidence="7">
    <location>
        <begin position="127"/>
        <end position="147"/>
    </location>
</feature>
<dbReference type="Pfam" id="PF00005">
    <property type="entry name" value="ABC_tran"/>
    <property type="match status" value="1"/>
</dbReference>
<dbReference type="Gene3D" id="1.20.1560.10">
    <property type="entry name" value="ABC transporter type 1, transmembrane domain"/>
    <property type="match status" value="1"/>
</dbReference>
<keyword evidence="3" id="KW-0547">Nucleotide-binding</keyword>
<dbReference type="SMART" id="SM00382">
    <property type="entry name" value="AAA"/>
    <property type="match status" value="1"/>
</dbReference>
<keyword evidence="2 7" id="KW-0812">Transmembrane</keyword>
<keyword evidence="5 7" id="KW-1133">Transmembrane helix</keyword>
<dbReference type="InterPro" id="IPR003593">
    <property type="entry name" value="AAA+_ATPase"/>
</dbReference>
<dbReference type="EMBL" id="BAABDL010000049">
    <property type="protein sequence ID" value="GAA4064667.1"/>
    <property type="molecule type" value="Genomic_DNA"/>
</dbReference>
<dbReference type="SUPFAM" id="SSF90123">
    <property type="entry name" value="ABC transporter transmembrane region"/>
    <property type="match status" value="1"/>
</dbReference>
<evidence type="ECO:0000259" key="9">
    <source>
        <dbReference type="PROSITE" id="PS50929"/>
    </source>
</evidence>
<evidence type="ECO:0000313" key="11">
    <source>
        <dbReference type="Proteomes" id="UP001501734"/>
    </source>
</evidence>
<evidence type="ECO:0000256" key="2">
    <source>
        <dbReference type="ARBA" id="ARBA00022692"/>
    </source>
</evidence>
<protein>
    <submittedName>
        <fullName evidence="10">ABC transporter ATP-binding protein</fullName>
    </submittedName>
</protein>
<feature type="transmembrane region" description="Helical" evidence="7">
    <location>
        <begin position="52"/>
        <end position="72"/>
    </location>
</feature>
<evidence type="ECO:0000256" key="7">
    <source>
        <dbReference type="SAM" id="Phobius"/>
    </source>
</evidence>
<evidence type="ECO:0000256" key="4">
    <source>
        <dbReference type="ARBA" id="ARBA00022840"/>
    </source>
</evidence>
<dbReference type="PROSITE" id="PS00211">
    <property type="entry name" value="ABC_TRANSPORTER_1"/>
    <property type="match status" value="1"/>
</dbReference>
<feature type="transmembrane region" description="Helical" evidence="7">
    <location>
        <begin position="12"/>
        <end position="32"/>
    </location>
</feature>
<feature type="transmembrane region" description="Helical" evidence="7">
    <location>
        <begin position="231"/>
        <end position="259"/>
    </location>
</feature>
<gene>
    <name evidence="10" type="ORF">GCM10022410_08970</name>
</gene>
<feature type="transmembrane region" description="Helical" evidence="7">
    <location>
        <begin position="153"/>
        <end position="173"/>
    </location>
</feature>
<dbReference type="Gene3D" id="3.40.50.300">
    <property type="entry name" value="P-loop containing nucleotide triphosphate hydrolases"/>
    <property type="match status" value="1"/>
</dbReference>
<feature type="domain" description="ABC transporter" evidence="8">
    <location>
        <begin position="325"/>
        <end position="556"/>
    </location>
</feature>
<comment type="caution">
    <text evidence="10">The sequence shown here is derived from an EMBL/GenBank/DDBJ whole genome shotgun (WGS) entry which is preliminary data.</text>
</comment>
<dbReference type="Proteomes" id="UP001501734">
    <property type="component" value="Unassembled WGS sequence"/>
</dbReference>
<proteinExistence type="predicted"/>
<evidence type="ECO:0000259" key="8">
    <source>
        <dbReference type="PROSITE" id="PS50893"/>
    </source>
</evidence>
<reference evidence="11" key="1">
    <citation type="journal article" date="2019" name="Int. J. Syst. Evol. Microbiol.">
        <title>The Global Catalogue of Microorganisms (GCM) 10K type strain sequencing project: providing services to taxonomists for standard genome sequencing and annotation.</title>
        <authorList>
            <consortium name="The Broad Institute Genomics Platform"/>
            <consortium name="The Broad Institute Genome Sequencing Center for Infectious Disease"/>
            <person name="Wu L."/>
            <person name="Ma J."/>
        </authorList>
    </citation>
    <scope>NUCLEOTIDE SEQUENCE [LARGE SCALE GENOMIC DNA]</scope>
    <source>
        <strain evidence="11">JCM 17250</strain>
    </source>
</reference>
<dbReference type="InterPro" id="IPR017871">
    <property type="entry name" value="ABC_transporter-like_CS"/>
</dbReference>
<dbReference type="InterPro" id="IPR003439">
    <property type="entry name" value="ABC_transporter-like_ATP-bd"/>
</dbReference>
<dbReference type="InterPro" id="IPR027417">
    <property type="entry name" value="P-loop_NTPase"/>
</dbReference>
<evidence type="ECO:0000256" key="1">
    <source>
        <dbReference type="ARBA" id="ARBA00004651"/>
    </source>
</evidence>
<dbReference type="PROSITE" id="PS50929">
    <property type="entry name" value="ABC_TM1F"/>
    <property type="match status" value="1"/>
</dbReference>